<reference evidence="2 4" key="2">
    <citation type="submission" date="2015-07" db="EMBL/GenBank/DDBJ databases">
        <title>Whole genome sequence of Ardenticatena maritima DSM 23922.</title>
        <authorList>
            <person name="Hemp J."/>
            <person name="Ward L.M."/>
            <person name="Pace L.A."/>
            <person name="Fischer W.W."/>
        </authorList>
    </citation>
    <scope>NUCLEOTIDE SEQUENCE [LARGE SCALE GENOMIC DNA]</scope>
    <source>
        <strain evidence="2 4">110S</strain>
    </source>
</reference>
<accession>A0A0M8K952</accession>
<dbReference type="OrthoDB" id="9814531at2"/>
<evidence type="ECO:0000313" key="2">
    <source>
        <dbReference type="EMBL" id="KPL87858.1"/>
    </source>
</evidence>
<dbReference type="Proteomes" id="UP000050502">
    <property type="component" value="Unassembled WGS sequence"/>
</dbReference>
<dbReference type="EMBL" id="LGKN01000005">
    <property type="protein sequence ID" value="KPL87858.1"/>
    <property type="molecule type" value="Genomic_DNA"/>
</dbReference>
<evidence type="ECO:0000313" key="3">
    <source>
        <dbReference type="Proteomes" id="UP000037784"/>
    </source>
</evidence>
<evidence type="ECO:0000313" key="1">
    <source>
        <dbReference type="EMBL" id="GAP64285.1"/>
    </source>
</evidence>
<sequence length="324" mass="35652">MSKLSFVNIVKLLREIDLESIRKEVERRFALVIFGEHTQDTIEIGRLLSGPEIHPWIDLADTTIPANVTYDLGILVTPNQKPSQAEKAAMDRLHHQKAPIIVVETPSPTVMKGIPRRGEFARVKLRRANDQEGFAEVLAPTILDARDDLLLAFGRQLDGLRPFVVQRLIEQTATTNATYALTTGLAESVPGLNVPLNVADMVVLTKNQLIMAYKIALVYGKEGDPRDLLGEILGVLGGGFFFRQLARQLVGLIPVAGIPAKTAVAYAGTYVIGEAVRRWAAGEVPMSTEELRAMFSTLVREKRLALRAPDEPLPGDEPLAQHDE</sequence>
<evidence type="ECO:0000313" key="4">
    <source>
        <dbReference type="Proteomes" id="UP000050502"/>
    </source>
</evidence>
<dbReference type="Proteomes" id="UP000037784">
    <property type="component" value="Unassembled WGS sequence"/>
</dbReference>
<organism evidence="1 3">
    <name type="scientific">Ardenticatena maritima</name>
    <dbReference type="NCBI Taxonomy" id="872965"/>
    <lineage>
        <taxon>Bacteria</taxon>
        <taxon>Bacillati</taxon>
        <taxon>Chloroflexota</taxon>
        <taxon>Ardenticatenia</taxon>
        <taxon>Ardenticatenales</taxon>
        <taxon>Ardenticatenaceae</taxon>
        <taxon>Ardenticatena</taxon>
    </lineage>
</organism>
<dbReference type="AlphaFoldDB" id="A0A0M8K952"/>
<name>A0A0M8K952_9CHLR</name>
<protein>
    <recommendedName>
        <fullName evidence="5">DUF697 domain-containing protein</fullName>
    </recommendedName>
</protein>
<comment type="caution">
    <text evidence="1">The sequence shown here is derived from an EMBL/GenBank/DDBJ whole genome shotgun (WGS) entry which is preliminary data.</text>
</comment>
<dbReference type="EMBL" id="BBZA01000242">
    <property type="protein sequence ID" value="GAP64285.1"/>
    <property type="molecule type" value="Genomic_DNA"/>
</dbReference>
<dbReference type="RefSeq" id="WP_054493991.1">
    <property type="nucleotide sequence ID" value="NZ_BBZA01000242.1"/>
</dbReference>
<dbReference type="InParanoid" id="A0A0M8K952"/>
<proteinExistence type="predicted"/>
<reference evidence="3" key="3">
    <citation type="submission" date="2015-08" db="EMBL/GenBank/DDBJ databases">
        <title>Draft Genome Sequence of a Heterotrophic Facultative Anaerobic Bacterium Ardenticatena maritima Strain 110S.</title>
        <authorList>
            <person name="Kawaichi S."/>
            <person name="Yoshida T."/>
            <person name="Sako Y."/>
            <person name="Nakamura R."/>
        </authorList>
    </citation>
    <scope>NUCLEOTIDE SEQUENCE [LARGE SCALE GENOMIC DNA]</scope>
    <source>
        <strain evidence="3">110S</strain>
    </source>
</reference>
<evidence type="ECO:0008006" key="5">
    <source>
        <dbReference type="Google" id="ProtNLM"/>
    </source>
</evidence>
<gene>
    <name evidence="1" type="ORF">ARMA_2708</name>
    <name evidence="2" type="ORF">SE16_09960</name>
</gene>
<dbReference type="STRING" id="872965.SE16_09960"/>
<keyword evidence="3" id="KW-1185">Reference proteome</keyword>
<reference evidence="1 3" key="1">
    <citation type="journal article" date="2015" name="Genome Announc.">
        <title>Draft Genome Sequence of a Heterotrophic Facultative Anaerobic Thermophilic Bacterium, Ardenticatena maritima Strain 110ST.</title>
        <authorList>
            <person name="Kawaichi S."/>
            <person name="Yoshida T."/>
            <person name="Sako Y."/>
            <person name="Nakamura R."/>
        </authorList>
    </citation>
    <scope>NUCLEOTIDE SEQUENCE [LARGE SCALE GENOMIC DNA]</scope>
    <source>
        <strain evidence="1 3">110S</strain>
    </source>
</reference>